<evidence type="ECO:0000313" key="1">
    <source>
        <dbReference type="EMBL" id="KAJ4727288.1"/>
    </source>
</evidence>
<dbReference type="EMBL" id="CM051394">
    <property type="protein sequence ID" value="KAJ4727288.1"/>
    <property type="molecule type" value="Genomic_DNA"/>
</dbReference>
<accession>A0ACC1YVU2</accession>
<keyword evidence="2" id="KW-1185">Reference proteome</keyword>
<sequence>MLDHARLNPKVPKLTTSGGKDGTENGDRFSSLPDPIIHHIFSYLETIDIIRASAVSRKWRYFWLSMPYLNLDINTVWSDPLNKWSFRTIVDKFREYVNWVLMSRDGSIDITKFRLFCYNYADDNTVYRWINIVARRNVQELDLNIISYSAFELPTYLISCDSLMTFKLCFDSSCVLKLPNSGGFSRLKSLDFLRAEFLDYKLLQNFILSSPHLEDLVMEACIFRDFDMLDISSSSLKNLTIHNGGVLEDSHDEHSGDGLHNCELMVACPNLVSFNFIGPSALDYFFEDLSSLHNVYIHLESRSEIPDYEECTYELCKIFDGIYNTEVLKLSVGSLEFLDCFVHPECFSISFANLKSLTLSVGMDDRHLQSLIALLNFSPNLEALKIYFEWCDHDDWEILDKDIPCLTYNLKIVELFEFEGNENELELGRFLLKNGQILQKMSINWVRGHNDPEGVMPKLTKFPRSSTTVELTFFEPESDVHFYQL</sequence>
<gene>
    <name evidence="1" type="ORF">OWV82_000409</name>
</gene>
<dbReference type="Proteomes" id="UP001164539">
    <property type="component" value="Chromosome 1"/>
</dbReference>
<organism evidence="1 2">
    <name type="scientific">Melia azedarach</name>
    <name type="common">Chinaberry tree</name>
    <dbReference type="NCBI Taxonomy" id="155640"/>
    <lineage>
        <taxon>Eukaryota</taxon>
        <taxon>Viridiplantae</taxon>
        <taxon>Streptophyta</taxon>
        <taxon>Embryophyta</taxon>
        <taxon>Tracheophyta</taxon>
        <taxon>Spermatophyta</taxon>
        <taxon>Magnoliopsida</taxon>
        <taxon>eudicotyledons</taxon>
        <taxon>Gunneridae</taxon>
        <taxon>Pentapetalae</taxon>
        <taxon>rosids</taxon>
        <taxon>malvids</taxon>
        <taxon>Sapindales</taxon>
        <taxon>Meliaceae</taxon>
        <taxon>Melia</taxon>
    </lineage>
</organism>
<proteinExistence type="predicted"/>
<comment type="caution">
    <text evidence="1">The sequence shown here is derived from an EMBL/GenBank/DDBJ whole genome shotgun (WGS) entry which is preliminary data.</text>
</comment>
<reference evidence="1 2" key="1">
    <citation type="journal article" date="2023" name="Science">
        <title>Complex scaffold remodeling in plant triterpene biosynthesis.</title>
        <authorList>
            <person name="De La Pena R."/>
            <person name="Hodgson H."/>
            <person name="Liu J.C."/>
            <person name="Stephenson M.J."/>
            <person name="Martin A.C."/>
            <person name="Owen C."/>
            <person name="Harkess A."/>
            <person name="Leebens-Mack J."/>
            <person name="Jimenez L.E."/>
            <person name="Osbourn A."/>
            <person name="Sattely E.S."/>
        </authorList>
    </citation>
    <scope>NUCLEOTIDE SEQUENCE [LARGE SCALE GENOMIC DNA]</scope>
    <source>
        <strain evidence="2">cv. JPN11</strain>
        <tissue evidence="1">Leaf</tissue>
    </source>
</reference>
<evidence type="ECO:0000313" key="2">
    <source>
        <dbReference type="Proteomes" id="UP001164539"/>
    </source>
</evidence>
<protein>
    <submittedName>
        <fullName evidence="1">Uncharacterized protein</fullName>
    </submittedName>
</protein>
<name>A0ACC1YVU2_MELAZ</name>